<dbReference type="EMBL" id="KZ819287">
    <property type="protein sequence ID" value="PWN99813.1"/>
    <property type="molecule type" value="Genomic_DNA"/>
</dbReference>
<dbReference type="OrthoDB" id="5876363at2759"/>
<accession>A0A316ZHR2</accession>
<dbReference type="GO" id="GO:0004177">
    <property type="term" value="F:aminopeptidase activity"/>
    <property type="evidence" value="ECO:0007669"/>
    <property type="project" value="UniProtKB-KW"/>
</dbReference>
<dbReference type="FunFam" id="1.10.10.10:FF:000029">
    <property type="entry name" value="Proliferation-associated 2G4, a"/>
    <property type="match status" value="1"/>
</dbReference>
<evidence type="ECO:0000313" key="4">
    <source>
        <dbReference type="Proteomes" id="UP000245946"/>
    </source>
</evidence>
<organism evidence="3 4">
    <name type="scientific">Tilletiopsis washingtonensis</name>
    <dbReference type="NCBI Taxonomy" id="58919"/>
    <lineage>
        <taxon>Eukaryota</taxon>
        <taxon>Fungi</taxon>
        <taxon>Dikarya</taxon>
        <taxon>Basidiomycota</taxon>
        <taxon>Ustilaginomycotina</taxon>
        <taxon>Exobasidiomycetes</taxon>
        <taxon>Entylomatales</taxon>
        <taxon>Entylomatales incertae sedis</taxon>
        <taxon>Tilletiopsis</taxon>
    </lineage>
</organism>
<dbReference type="InterPro" id="IPR036388">
    <property type="entry name" value="WH-like_DNA-bd_sf"/>
</dbReference>
<evidence type="ECO:0000259" key="2">
    <source>
        <dbReference type="Pfam" id="PF00557"/>
    </source>
</evidence>
<dbReference type="Gene3D" id="3.90.230.10">
    <property type="entry name" value="Creatinase/methionine aminopeptidase superfamily"/>
    <property type="match status" value="1"/>
</dbReference>
<evidence type="ECO:0000313" key="3">
    <source>
        <dbReference type="EMBL" id="PWN99813.1"/>
    </source>
</evidence>
<keyword evidence="3" id="KW-0378">Hydrolase</keyword>
<dbReference type="InterPro" id="IPR036005">
    <property type="entry name" value="Creatinase/aminopeptidase-like"/>
</dbReference>
<reference evidence="3 4" key="1">
    <citation type="journal article" date="2018" name="Mol. Biol. Evol.">
        <title>Broad Genomic Sampling Reveals a Smut Pathogenic Ancestry of the Fungal Clade Ustilaginomycotina.</title>
        <authorList>
            <person name="Kijpornyongpan T."/>
            <person name="Mondo S.J."/>
            <person name="Barry K."/>
            <person name="Sandor L."/>
            <person name="Lee J."/>
            <person name="Lipzen A."/>
            <person name="Pangilinan J."/>
            <person name="LaButti K."/>
            <person name="Hainaut M."/>
            <person name="Henrissat B."/>
            <person name="Grigoriev I.V."/>
            <person name="Spatafora J.W."/>
            <person name="Aime M.C."/>
        </authorList>
    </citation>
    <scope>NUCLEOTIDE SEQUENCE [LARGE SCALE GENOMIC DNA]</scope>
    <source>
        <strain evidence="3 4">MCA 4186</strain>
    </source>
</reference>
<dbReference type="InterPro" id="IPR000994">
    <property type="entry name" value="Pept_M24"/>
</dbReference>
<dbReference type="Pfam" id="PF00557">
    <property type="entry name" value="Peptidase_M24"/>
    <property type="match status" value="1"/>
</dbReference>
<dbReference type="InterPro" id="IPR047113">
    <property type="entry name" value="PA2G4/ARX1"/>
</dbReference>
<keyword evidence="3" id="KW-0031">Aminopeptidase</keyword>
<proteinExistence type="inferred from homology"/>
<keyword evidence="3" id="KW-0645">Protease</keyword>
<dbReference type="CDD" id="cd01089">
    <property type="entry name" value="PA2G4-like"/>
    <property type="match status" value="1"/>
</dbReference>
<gene>
    <name evidence="3" type="ORF">FA09DRAFT_328596</name>
</gene>
<dbReference type="Proteomes" id="UP000245946">
    <property type="component" value="Unassembled WGS sequence"/>
</dbReference>
<dbReference type="SUPFAM" id="SSF55920">
    <property type="entry name" value="Creatinase/aminopeptidase"/>
    <property type="match status" value="1"/>
</dbReference>
<feature type="non-terminal residue" evidence="3">
    <location>
        <position position="1"/>
    </location>
</feature>
<dbReference type="PANTHER" id="PTHR10804:SF11">
    <property type="entry name" value="PROLIFERATION-ASSOCIATED PROTEIN 2G4"/>
    <property type="match status" value="1"/>
</dbReference>
<sequence>MSADAATTPAAAAPKEESFADSILTKYKTAGEIAASALAEVVKKAVEGATLLSLCQAGDAAVEAGTAGVYKSDKKMAKGSAFPTTISINNVICNWAPLPSDAESSKTLATGDVVKIQLGAQLDGYPAVAAETIVVGADASKPVTGKTADAIRAAWVGAEVALRSMKVGATNTEVSKKVEDAIKELGCRAVEGMQTNQFEKDVIDGKKKVVLAPEPSSRPDTIKLEENEVYGVDITVTTSKEGKPKVDDARTTIYKKTGSTYLLKMATSRKVFSDVQKKAGAFPFNLRIVEDEKRARMGVQECVSHNLLTPFEALADKEESAVVAQVFLTLATNSKGAIRLTPAPRWYNGSGDVVKPDAEVGEATKALLASAVRQTKTKAKKAKAADVPAA</sequence>
<dbReference type="AlphaFoldDB" id="A0A316ZHR2"/>
<comment type="similarity">
    <text evidence="1">Belongs to the peptidase M24 family.</text>
</comment>
<name>A0A316ZHR2_9BASI</name>
<dbReference type="STRING" id="58919.A0A316ZHR2"/>
<dbReference type="Gene3D" id="1.10.10.10">
    <property type="entry name" value="Winged helix-like DNA-binding domain superfamily/Winged helix DNA-binding domain"/>
    <property type="match status" value="1"/>
</dbReference>
<protein>
    <submittedName>
        <fullName evidence="3">Creatinase/aminopeptidase</fullName>
    </submittedName>
</protein>
<feature type="domain" description="Peptidase M24" evidence="2">
    <location>
        <begin position="26"/>
        <end position="187"/>
    </location>
</feature>
<dbReference type="InterPro" id="IPR036390">
    <property type="entry name" value="WH_DNA-bd_sf"/>
</dbReference>
<dbReference type="PANTHER" id="PTHR10804">
    <property type="entry name" value="PROTEASE FAMILY M24 METHIONYL AMINOPEPTIDASE, AMINOPEPTIDASE P"/>
    <property type="match status" value="1"/>
</dbReference>
<keyword evidence="4" id="KW-1185">Reference proteome</keyword>
<dbReference type="RefSeq" id="XP_025600092.1">
    <property type="nucleotide sequence ID" value="XM_025741835.1"/>
</dbReference>
<dbReference type="SUPFAM" id="SSF46785">
    <property type="entry name" value="Winged helix' DNA-binding domain"/>
    <property type="match status" value="1"/>
</dbReference>
<evidence type="ECO:0000256" key="1">
    <source>
        <dbReference type="ARBA" id="ARBA00007319"/>
    </source>
</evidence>
<dbReference type="GeneID" id="37269379"/>